<evidence type="ECO:0000313" key="2">
    <source>
        <dbReference type="Proteomes" id="UP001642484"/>
    </source>
</evidence>
<proteinExistence type="predicted"/>
<accession>A0ABP0N153</accession>
<evidence type="ECO:0000313" key="1">
    <source>
        <dbReference type="EMBL" id="CAK9057329.1"/>
    </source>
</evidence>
<keyword evidence="2" id="KW-1185">Reference proteome</keyword>
<reference evidence="1 2" key="1">
    <citation type="submission" date="2024-02" db="EMBL/GenBank/DDBJ databases">
        <authorList>
            <person name="Chen Y."/>
            <person name="Shah S."/>
            <person name="Dougan E. K."/>
            <person name="Thang M."/>
            <person name="Chan C."/>
        </authorList>
    </citation>
    <scope>NUCLEOTIDE SEQUENCE [LARGE SCALE GENOMIC DNA]</scope>
</reference>
<name>A0ABP0N153_9DINO</name>
<gene>
    <name evidence="1" type="ORF">CCMP2556_LOCUS28292</name>
</gene>
<dbReference type="EMBL" id="CAXAMN010021224">
    <property type="protein sequence ID" value="CAK9057329.1"/>
    <property type="molecule type" value="Genomic_DNA"/>
</dbReference>
<sequence>MPTFQLAATESDFCPATVHRAQLPLTNAVAFTAYSLQGSTLPSVSLDFAKPPPMTSDDFWMHLYVLLSRVATLDDHLLMRSVIDGGPPAGLRGSFPTACVKWMEPMERAAKTELDNSCKKEPTESKAVKKGRKVYCTKTDQAINA</sequence>
<dbReference type="Proteomes" id="UP001642484">
    <property type="component" value="Unassembled WGS sequence"/>
</dbReference>
<organism evidence="1 2">
    <name type="scientific">Durusdinium trenchii</name>
    <dbReference type="NCBI Taxonomy" id="1381693"/>
    <lineage>
        <taxon>Eukaryota</taxon>
        <taxon>Sar</taxon>
        <taxon>Alveolata</taxon>
        <taxon>Dinophyceae</taxon>
        <taxon>Suessiales</taxon>
        <taxon>Symbiodiniaceae</taxon>
        <taxon>Durusdinium</taxon>
    </lineage>
</organism>
<protein>
    <submittedName>
        <fullName evidence="1">Uncharacterized protein</fullName>
    </submittedName>
</protein>
<comment type="caution">
    <text evidence="1">The sequence shown here is derived from an EMBL/GenBank/DDBJ whole genome shotgun (WGS) entry which is preliminary data.</text>
</comment>